<name>A0AAD7UD18_9STRA</name>
<dbReference type="Pfam" id="PF26558">
    <property type="entry name" value="DHQS_2nd"/>
    <property type="match status" value="1"/>
</dbReference>
<protein>
    <recommendedName>
        <fullName evidence="3">3-dehydroquinate synthase C-terminal domain-containing protein</fullName>
    </recommendedName>
</protein>
<proteinExistence type="predicted"/>
<dbReference type="GO" id="GO:0009073">
    <property type="term" value="P:aromatic amino acid family biosynthetic process"/>
    <property type="evidence" value="ECO:0007669"/>
    <property type="project" value="UniProtKB-KW"/>
</dbReference>
<accession>A0AAD7UD18</accession>
<keyword evidence="2" id="KW-0057">Aromatic amino acid biosynthesis</keyword>
<evidence type="ECO:0000259" key="3">
    <source>
        <dbReference type="Pfam" id="PF26558"/>
    </source>
</evidence>
<keyword evidence="5" id="KW-1185">Reference proteome</keyword>
<dbReference type="AlphaFoldDB" id="A0AAD7UD18"/>
<evidence type="ECO:0000313" key="5">
    <source>
        <dbReference type="Proteomes" id="UP001230188"/>
    </source>
</evidence>
<dbReference type="PANTHER" id="PTHR33563">
    <property type="match status" value="1"/>
</dbReference>
<evidence type="ECO:0000256" key="1">
    <source>
        <dbReference type="ARBA" id="ARBA00022605"/>
    </source>
</evidence>
<gene>
    <name evidence="4" type="ORF">CTAYLR_002767</name>
</gene>
<keyword evidence="1" id="KW-0028">Amino-acid biosynthesis</keyword>
<feature type="domain" description="3-dehydroquinate synthase C-terminal" evidence="3">
    <location>
        <begin position="137"/>
        <end position="318"/>
    </location>
</feature>
<sequence>MHGFAADVDLSYRSDCRVVEHEGRVVAVARNQDEALASIGSAAWVLMEKPEMIALENVISVARPTGTKVAAALDAAEEVRGAAFALDVGVDALVLRPPLGPEDDLWEAAVIARAQRAERVVVEEPAPDGRPVDLEVATVTRVEPGVVADRVAVDLVRLLRPGEGALVGSSAKALALVHGETLPSPLVAPRPFRVNAGPVHAYALLADAKTKYLSELEPGDHILVVDVHARTARPVAVGRLKIETRPHLLVSFAHEVESDTLPREGQLFLQQAETVRLVSSDCEPLCVTDLKPGHRIFVSFAKHGTHCGRPIDARVVER</sequence>
<evidence type="ECO:0000256" key="2">
    <source>
        <dbReference type="ARBA" id="ARBA00023141"/>
    </source>
</evidence>
<dbReference type="GO" id="GO:0003856">
    <property type="term" value="F:3-dehydroquinate synthase activity"/>
    <property type="evidence" value="ECO:0007669"/>
    <property type="project" value="InterPro"/>
</dbReference>
<dbReference type="InterPro" id="IPR056179">
    <property type="entry name" value="DHQS_C"/>
</dbReference>
<reference evidence="4" key="1">
    <citation type="submission" date="2023-01" db="EMBL/GenBank/DDBJ databases">
        <title>Metagenome sequencing of chrysophaentin producing Chrysophaeum taylorii.</title>
        <authorList>
            <person name="Davison J."/>
            <person name="Bewley C."/>
        </authorList>
    </citation>
    <scope>NUCLEOTIDE SEQUENCE</scope>
    <source>
        <strain evidence="4">NIES-1699</strain>
    </source>
</reference>
<dbReference type="GO" id="GO:0008652">
    <property type="term" value="P:amino acid biosynthetic process"/>
    <property type="evidence" value="ECO:0007669"/>
    <property type="project" value="UniProtKB-KW"/>
</dbReference>
<organism evidence="4 5">
    <name type="scientific">Chrysophaeum taylorii</name>
    <dbReference type="NCBI Taxonomy" id="2483200"/>
    <lineage>
        <taxon>Eukaryota</taxon>
        <taxon>Sar</taxon>
        <taxon>Stramenopiles</taxon>
        <taxon>Ochrophyta</taxon>
        <taxon>Pelagophyceae</taxon>
        <taxon>Pelagomonadales</taxon>
        <taxon>Pelagomonadaceae</taxon>
        <taxon>Chrysophaeum</taxon>
    </lineage>
</organism>
<dbReference type="InterPro" id="IPR002812">
    <property type="entry name" value="DHQS"/>
</dbReference>
<dbReference type="GO" id="GO:0016491">
    <property type="term" value="F:oxidoreductase activity"/>
    <property type="evidence" value="ECO:0007669"/>
    <property type="project" value="InterPro"/>
</dbReference>
<evidence type="ECO:0000313" key="4">
    <source>
        <dbReference type="EMBL" id="KAJ8602050.1"/>
    </source>
</evidence>
<dbReference type="PANTHER" id="PTHR33563:SF1">
    <property type="entry name" value="3-DEHYDROQUINATE SYNTHASE"/>
    <property type="match status" value="1"/>
</dbReference>
<comment type="caution">
    <text evidence="4">The sequence shown here is derived from an EMBL/GenBank/DDBJ whole genome shotgun (WGS) entry which is preliminary data.</text>
</comment>
<dbReference type="EMBL" id="JAQMWT010000391">
    <property type="protein sequence ID" value="KAJ8602050.1"/>
    <property type="molecule type" value="Genomic_DNA"/>
</dbReference>
<dbReference type="Proteomes" id="UP001230188">
    <property type="component" value="Unassembled WGS sequence"/>
</dbReference>